<reference evidence="1" key="1">
    <citation type="journal article" date="2017" name="Science">
        <title>Giant viruses with an expanded complement of translation system components.</title>
        <authorList>
            <person name="Schulz F."/>
            <person name="Yutin N."/>
            <person name="Ivanova N.N."/>
            <person name="Ortega D.R."/>
            <person name="Lee T.K."/>
            <person name="Vierheilig J."/>
            <person name="Daims H."/>
            <person name="Horn M."/>
            <person name="Wagner M."/>
            <person name="Jensen G.J."/>
            <person name="Kyrpides N.C."/>
            <person name="Koonin E.V."/>
            <person name="Woyke T."/>
        </authorList>
    </citation>
    <scope>NUCLEOTIDE SEQUENCE</scope>
    <source>
        <strain evidence="1">CTV1</strain>
    </source>
</reference>
<protein>
    <submittedName>
        <fullName evidence="1">Uncharacterized protein</fullName>
    </submittedName>
</protein>
<dbReference type="EMBL" id="KY684084">
    <property type="protein sequence ID" value="ARF09289.1"/>
    <property type="molecule type" value="Genomic_DNA"/>
</dbReference>
<name>A0A1V0SC55_9VIRU</name>
<evidence type="ECO:0000313" key="1">
    <source>
        <dbReference type="EMBL" id="ARF09289.1"/>
    </source>
</evidence>
<accession>A0A1V0SC55</accession>
<proteinExistence type="predicted"/>
<gene>
    <name evidence="1" type="ORF">Catovirus_2_238</name>
</gene>
<sequence length="52" mass="5954">MFISFLILYIISPAPQVVIKNPSVNNDISDLYVDDSGVCYRYKRQKIKCDGI</sequence>
<organism evidence="1">
    <name type="scientific">Catovirus CTV1</name>
    <dbReference type="NCBI Taxonomy" id="1977631"/>
    <lineage>
        <taxon>Viruses</taxon>
        <taxon>Varidnaviria</taxon>
        <taxon>Bamfordvirae</taxon>
        <taxon>Nucleocytoviricota</taxon>
        <taxon>Megaviricetes</taxon>
        <taxon>Imitervirales</taxon>
        <taxon>Mimiviridae</taxon>
        <taxon>Klosneuvirinae</taxon>
        <taxon>Catovirus</taxon>
    </lineage>
</organism>